<dbReference type="InterPro" id="IPR011856">
    <property type="entry name" value="tRNA_endonuc-like_dom_sf"/>
</dbReference>
<protein>
    <recommendedName>
        <fullName evidence="3">Restriction endonuclease</fullName>
    </recommendedName>
</protein>
<dbReference type="RefSeq" id="WP_065158931.1">
    <property type="nucleotide sequence ID" value="NZ_LZLQ01000080.1"/>
</dbReference>
<reference evidence="1 2" key="1">
    <citation type="submission" date="2016-06" db="EMBL/GenBank/DDBJ databases">
        <authorList>
            <person name="Kjaerup R.B."/>
            <person name="Dalgaard T.S."/>
            <person name="Juul-Madsen H.R."/>
        </authorList>
    </citation>
    <scope>NUCLEOTIDE SEQUENCE [LARGE SCALE GENOMIC DNA]</scope>
    <source>
        <strain evidence="1 2">1245139.5</strain>
    </source>
</reference>
<organism evidence="1 2">
    <name type="scientific">Mycobacterium asiaticum</name>
    <dbReference type="NCBI Taxonomy" id="1790"/>
    <lineage>
        <taxon>Bacteria</taxon>
        <taxon>Bacillati</taxon>
        <taxon>Actinomycetota</taxon>
        <taxon>Actinomycetes</taxon>
        <taxon>Mycobacteriales</taxon>
        <taxon>Mycobacteriaceae</taxon>
        <taxon>Mycobacterium</taxon>
    </lineage>
</organism>
<gene>
    <name evidence="1" type="ORF">A5636_05235</name>
</gene>
<accession>A0A1A3N1T0</accession>
<keyword evidence="2" id="KW-1185">Reference proteome</keyword>
<dbReference type="Proteomes" id="UP000093629">
    <property type="component" value="Unassembled WGS sequence"/>
</dbReference>
<proteinExistence type="predicted"/>
<sequence length="231" mass="26154">MPTDDRIASCAAYYRTRLDSRPGTPESLQQATRSGLQQIIERAGAKRRSDPLLARLDEAFAEAGIVTFPRLTDPHNRPDERIYIFDRDHQIEGLTQARQSFRDQAALRDFILANRHQFEALRGLSEITPEAKLPSGRRLDLLAKRPRRNQLVGIELKLDEADDRAVGQSQHYIDDLAKEAERQGMEPHFALIAGGQPNKSVRARIESYAKARGVGATFLLHRVEMSLRLHP</sequence>
<comment type="caution">
    <text evidence="1">The sequence shown here is derived from an EMBL/GenBank/DDBJ whole genome shotgun (WGS) entry which is preliminary data.</text>
</comment>
<dbReference type="GO" id="GO:0003676">
    <property type="term" value="F:nucleic acid binding"/>
    <property type="evidence" value="ECO:0007669"/>
    <property type="project" value="InterPro"/>
</dbReference>
<dbReference type="AlphaFoldDB" id="A0A1A3N1T0"/>
<dbReference type="Gene3D" id="3.40.1350.10">
    <property type="match status" value="1"/>
</dbReference>
<evidence type="ECO:0008006" key="3">
    <source>
        <dbReference type="Google" id="ProtNLM"/>
    </source>
</evidence>
<evidence type="ECO:0000313" key="1">
    <source>
        <dbReference type="EMBL" id="OBK15746.1"/>
    </source>
</evidence>
<dbReference type="OrthoDB" id="4714502at2"/>
<name>A0A1A3N1T0_MYCAS</name>
<dbReference type="EMBL" id="LZLQ01000080">
    <property type="protein sequence ID" value="OBK15746.1"/>
    <property type="molecule type" value="Genomic_DNA"/>
</dbReference>
<evidence type="ECO:0000313" key="2">
    <source>
        <dbReference type="Proteomes" id="UP000093629"/>
    </source>
</evidence>